<keyword evidence="2" id="KW-0472">Membrane</keyword>
<dbReference type="AlphaFoldDB" id="A0A418NNY9"/>
<dbReference type="RefSeq" id="WP_119588025.1">
    <property type="nucleotide sequence ID" value="NZ_CAWODQ010000002.1"/>
</dbReference>
<dbReference type="EMBL" id="QXFL01000010">
    <property type="protein sequence ID" value="RIV83371.1"/>
    <property type="molecule type" value="Genomic_DNA"/>
</dbReference>
<keyword evidence="2" id="KW-0812">Transmembrane</keyword>
<feature type="region of interest" description="Disordered" evidence="1">
    <location>
        <begin position="40"/>
        <end position="71"/>
    </location>
</feature>
<evidence type="ECO:0000313" key="4">
    <source>
        <dbReference type="Proteomes" id="UP000286576"/>
    </source>
</evidence>
<evidence type="ECO:0000256" key="2">
    <source>
        <dbReference type="SAM" id="Phobius"/>
    </source>
</evidence>
<organism evidence="3 4">
    <name type="scientific">Aurantiacibacter zhengii</name>
    <dbReference type="NCBI Taxonomy" id="2307003"/>
    <lineage>
        <taxon>Bacteria</taxon>
        <taxon>Pseudomonadati</taxon>
        <taxon>Pseudomonadota</taxon>
        <taxon>Alphaproteobacteria</taxon>
        <taxon>Sphingomonadales</taxon>
        <taxon>Erythrobacteraceae</taxon>
        <taxon>Aurantiacibacter</taxon>
    </lineage>
</organism>
<gene>
    <name evidence="3" type="ORF">D2V07_16610</name>
</gene>
<dbReference type="OrthoDB" id="10013544at2"/>
<feature type="compositionally biased region" description="Polar residues" evidence="1">
    <location>
        <begin position="53"/>
        <end position="62"/>
    </location>
</feature>
<name>A0A418NNY9_9SPHN</name>
<dbReference type="Proteomes" id="UP000286576">
    <property type="component" value="Unassembled WGS sequence"/>
</dbReference>
<evidence type="ECO:0000256" key="1">
    <source>
        <dbReference type="SAM" id="MobiDB-lite"/>
    </source>
</evidence>
<proteinExistence type="predicted"/>
<reference evidence="3 4" key="1">
    <citation type="submission" date="2018-08" db="EMBL/GenBank/DDBJ databases">
        <title>Erythrobacter zhengii sp.nov., a bacterium isolated from deep-sea sediment.</title>
        <authorList>
            <person name="Fang C."/>
            <person name="Wu Y.-H."/>
            <person name="Sun C."/>
            <person name="Wang H."/>
            <person name="Cheng H."/>
            <person name="Meng F.-X."/>
            <person name="Wang C.-S."/>
            <person name="Xu X.-W."/>
        </authorList>
    </citation>
    <scope>NUCLEOTIDE SEQUENCE [LARGE SCALE GENOMIC DNA]</scope>
    <source>
        <strain evidence="3 4">V18</strain>
    </source>
</reference>
<sequence length="282" mass="30374">MFKRYWRIVLLVAGIAVIGGGSYTGYNLLRAIEEANTTQQSYQPAREARLPKATNNSETSPQRYEPKCSAPENREDADLCAQWAMVGATDQSNSLAASQLWLTFFEIVALIITISFTAWAAFAASAASKAAEASVSLFQTAESGFLVPKIVQNSQDVVTVSLRNMGRTGVVILIADLCASDAPPQGPINLVLSDTDYATNALIGADSSYVFGGGAQQIGHDSLIAFIYGAAIYRTAFGRVRLARIAVSLNRASGEIAVLERADFSLWEAQMRKSFGKQVELD</sequence>
<comment type="caution">
    <text evidence="3">The sequence shown here is derived from an EMBL/GenBank/DDBJ whole genome shotgun (WGS) entry which is preliminary data.</text>
</comment>
<keyword evidence="4" id="KW-1185">Reference proteome</keyword>
<protein>
    <submittedName>
        <fullName evidence="3">Uncharacterized protein</fullName>
    </submittedName>
</protein>
<feature type="transmembrane region" description="Helical" evidence="2">
    <location>
        <begin position="100"/>
        <end position="122"/>
    </location>
</feature>
<accession>A0A418NNY9</accession>
<keyword evidence="2" id="KW-1133">Transmembrane helix</keyword>
<evidence type="ECO:0000313" key="3">
    <source>
        <dbReference type="EMBL" id="RIV83371.1"/>
    </source>
</evidence>